<gene>
    <name evidence="5" type="ORF">LZC95_28780</name>
</gene>
<evidence type="ECO:0000256" key="2">
    <source>
        <dbReference type="ARBA" id="ARBA00023125"/>
    </source>
</evidence>
<dbReference type="InterPro" id="IPR009057">
    <property type="entry name" value="Homeodomain-like_sf"/>
</dbReference>
<dbReference type="InterPro" id="IPR018060">
    <property type="entry name" value="HTH_AraC"/>
</dbReference>
<protein>
    <submittedName>
        <fullName evidence="5">AraC family transcriptional regulator</fullName>
    </submittedName>
</protein>
<accession>A0ABZ2K124</accession>
<keyword evidence="6" id="KW-1185">Reference proteome</keyword>
<dbReference type="SMART" id="SM00342">
    <property type="entry name" value="HTH_ARAC"/>
    <property type="match status" value="1"/>
</dbReference>
<dbReference type="PROSITE" id="PS01124">
    <property type="entry name" value="HTH_ARAC_FAMILY_2"/>
    <property type="match status" value="1"/>
</dbReference>
<dbReference type="InterPro" id="IPR032687">
    <property type="entry name" value="AraC-type_N"/>
</dbReference>
<evidence type="ECO:0000313" key="5">
    <source>
        <dbReference type="EMBL" id="WXA90444.1"/>
    </source>
</evidence>
<reference evidence="5 6" key="1">
    <citation type="submission" date="2021-12" db="EMBL/GenBank/DDBJ databases">
        <title>Discovery of the Pendulisporaceae a myxobacterial family with distinct sporulation behavior and unique specialized metabolism.</title>
        <authorList>
            <person name="Garcia R."/>
            <person name="Popoff A."/>
            <person name="Bader C.D."/>
            <person name="Loehr J."/>
            <person name="Walesch S."/>
            <person name="Walt C."/>
            <person name="Boldt J."/>
            <person name="Bunk B."/>
            <person name="Haeckl F.J.F.P.J."/>
            <person name="Gunesch A.P."/>
            <person name="Birkelbach J."/>
            <person name="Nuebel U."/>
            <person name="Pietschmann T."/>
            <person name="Bach T."/>
            <person name="Mueller R."/>
        </authorList>
    </citation>
    <scope>NUCLEOTIDE SEQUENCE [LARGE SCALE GENOMIC DNA]</scope>
    <source>
        <strain evidence="5 6">MSr12523</strain>
    </source>
</reference>
<organism evidence="5 6">
    <name type="scientific">Pendulispora brunnea</name>
    <dbReference type="NCBI Taxonomy" id="2905690"/>
    <lineage>
        <taxon>Bacteria</taxon>
        <taxon>Pseudomonadati</taxon>
        <taxon>Myxococcota</taxon>
        <taxon>Myxococcia</taxon>
        <taxon>Myxococcales</taxon>
        <taxon>Sorangiineae</taxon>
        <taxon>Pendulisporaceae</taxon>
        <taxon>Pendulispora</taxon>
    </lineage>
</organism>
<keyword evidence="3" id="KW-0804">Transcription</keyword>
<keyword evidence="2" id="KW-0238">DNA-binding</keyword>
<sequence length="335" mass="36938">MKFPVIAAKVMLEGFHALGLDTELIRESAGIDAKALADVTGHLPGTSFGQMWACAFEVVGRDSLAVEVAQNLPLGSVGILDYLFASANSVGAALDVVSQYFGLVTEQISLEIERTLGRLWIRVRNDAKLDAYEVSDELALSWTLRRLHEFAVVPPKLIEMSLTRKSVTDVANWERLLGTKIRFGSLVSGICFTADAADIPLKTADPRLQLILRGVLPEFSGSTPSQLLVVRAAVRNLLRKAQLSEANLARELSLSVRSLQRRLQESGSSYRTLVEDARHEEAIRMLSSTEYSLAEIAHALGFREHASFTKAFRRWTGLSPSAWLQERARLAPQSH</sequence>
<dbReference type="Pfam" id="PF12625">
    <property type="entry name" value="Arabinose_bd"/>
    <property type="match status" value="1"/>
</dbReference>
<feature type="domain" description="HTH araC/xylS-type" evidence="4">
    <location>
        <begin position="228"/>
        <end position="326"/>
    </location>
</feature>
<dbReference type="Pfam" id="PF12833">
    <property type="entry name" value="HTH_18"/>
    <property type="match status" value="1"/>
</dbReference>
<dbReference type="Proteomes" id="UP001379533">
    <property type="component" value="Chromosome"/>
</dbReference>
<dbReference type="RefSeq" id="WP_394841058.1">
    <property type="nucleotide sequence ID" value="NZ_CP089982.1"/>
</dbReference>
<evidence type="ECO:0000256" key="1">
    <source>
        <dbReference type="ARBA" id="ARBA00023015"/>
    </source>
</evidence>
<proteinExistence type="predicted"/>
<dbReference type="EMBL" id="CP089982">
    <property type="protein sequence ID" value="WXA90444.1"/>
    <property type="molecule type" value="Genomic_DNA"/>
</dbReference>
<evidence type="ECO:0000313" key="6">
    <source>
        <dbReference type="Proteomes" id="UP001379533"/>
    </source>
</evidence>
<name>A0ABZ2K124_9BACT</name>
<evidence type="ECO:0000256" key="3">
    <source>
        <dbReference type="ARBA" id="ARBA00023163"/>
    </source>
</evidence>
<dbReference type="PANTHER" id="PTHR47894:SF1">
    <property type="entry name" value="HTH-TYPE TRANSCRIPTIONAL REGULATOR VQSM"/>
    <property type="match status" value="1"/>
</dbReference>
<dbReference type="SUPFAM" id="SSF46689">
    <property type="entry name" value="Homeodomain-like"/>
    <property type="match status" value="1"/>
</dbReference>
<evidence type="ECO:0000259" key="4">
    <source>
        <dbReference type="PROSITE" id="PS01124"/>
    </source>
</evidence>
<dbReference type="PANTHER" id="PTHR47894">
    <property type="entry name" value="HTH-TYPE TRANSCRIPTIONAL REGULATOR GADX"/>
    <property type="match status" value="1"/>
</dbReference>
<keyword evidence="1" id="KW-0805">Transcription regulation</keyword>
<dbReference type="Gene3D" id="1.10.10.60">
    <property type="entry name" value="Homeodomain-like"/>
    <property type="match status" value="1"/>
</dbReference>